<gene>
    <name evidence="1" type="ORF">AQ490_23150</name>
</gene>
<dbReference type="Proteomes" id="UP000050867">
    <property type="component" value="Unassembled WGS sequence"/>
</dbReference>
<evidence type="ECO:0000313" key="2">
    <source>
        <dbReference type="Proteomes" id="UP000050867"/>
    </source>
</evidence>
<protein>
    <submittedName>
        <fullName evidence="1">Uncharacterized protein</fullName>
    </submittedName>
</protein>
<organism evidence="1 2">
    <name type="scientific">Wenjunlia vitaminophila</name>
    <name type="common">Streptomyces vitaminophilus</name>
    <dbReference type="NCBI Taxonomy" id="76728"/>
    <lineage>
        <taxon>Bacteria</taxon>
        <taxon>Bacillati</taxon>
        <taxon>Actinomycetota</taxon>
        <taxon>Actinomycetes</taxon>
        <taxon>Kitasatosporales</taxon>
        <taxon>Streptomycetaceae</taxon>
        <taxon>Wenjunlia</taxon>
    </lineage>
</organism>
<dbReference type="EMBL" id="LLZU01000018">
    <property type="protein sequence ID" value="KRV48771.1"/>
    <property type="molecule type" value="Genomic_DNA"/>
</dbReference>
<evidence type="ECO:0000313" key="1">
    <source>
        <dbReference type="EMBL" id="KRV48771.1"/>
    </source>
</evidence>
<reference evidence="1 2" key="1">
    <citation type="submission" date="2015-10" db="EMBL/GenBank/DDBJ databases">
        <title>Draft genome sequence of pyrrolomycin-producing Streptomyces vitaminophilus.</title>
        <authorList>
            <person name="Graham D.E."/>
            <person name="Mahan K.M."/>
            <person name="Klingeman D.M."/>
            <person name="Hettich R.L."/>
            <person name="Parry R.J."/>
        </authorList>
    </citation>
    <scope>NUCLEOTIDE SEQUENCE [LARGE SCALE GENOMIC DNA]</scope>
    <source>
        <strain evidence="1 2">ATCC 31673</strain>
    </source>
</reference>
<comment type="caution">
    <text evidence="1">The sequence shown here is derived from an EMBL/GenBank/DDBJ whole genome shotgun (WGS) entry which is preliminary data.</text>
</comment>
<dbReference type="AlphaFoldDB" id="A0A0T6LRL6"/>
<sequence length="242" mass="26968">MTVGRHWDAVRADRRVAEPALELLLRGRCGSVIRDDTTYTWLVPVGSTRDWPVSHLAWRMAAGEVAVPPPHRVHRPGPHWRVPWRRGRYLTDSTVLRRALGVDAAGRGEEPIDQQPPARWTPPPGPGVTTVSAGGPWDCALIARTLAERVISRLGDRCGAVIADWDDYYLLLPPGARPHLSSTPLEARVLERGYPVPVPPPHRRRPPGPYWRVPLGSGRFLTDPTRLRAAVDAGLEARRRVR</sequence>
<accession>A0A0T6LRL6</accession>
<proteinExistence type="predicted"/>
<name>A0A0T6LRL6_WENVI</name>
<keyword evidence="2" id="KW-1185">Reference proteome</keyword>